<evidence type="ECO:0000313" key="14">
    <source>
        <dbReference type="EMBL" id="KAK5779038.1"/>
    </source>
</evidence>
<comment type="subcellular location">
    <subcellularLocation>
        <location evidence="1">Mitochondrion outer membrane</location>
        <topology evidence="1">Multi-pass membrane protein</topology>
    </subcellularLocation>
</comment>
<proteinExistence type="predicted"/>
<keyword evidence="6" id="KW-1133">Transmembrane helix</keyword>
<dbReference type="GO" id="GO:0008053">
    <property type="term" value="P:mitochondrial fusion"/>
    <property type="evidence" value="ECO:0007669"/>
    <property type="project" value="TreeGrafter"/>
</dbReference>
<reference evidence="15" key="1">
    <citation type="submission" date="2023-07" db="EMBL/GenBank/DDBJ databases">
        <title>A draft genome of Kazachstania heterogenica Y-27499.</title>
        <authorList>
            <person name="Donic C."/>
            <person name="Kralova J.S."/>
            <person name="Fidel L."/>
            <person name="Ben-Dor S."/>
            <person name="Jung S."/>
        </authorList>
    </citation>
    <scope>NUCLEOTIDE SEQUENCE [LARGE SCALE GENOMIC DNA]</scope>
    <source>
        <strain evidence="15">Y27499</strain>
    </source>
</reference>
<dbReference type="SUPFAM" id="SSF52540">
    <property type="entry name" value="P-loop containing nucleoside triphosphate hydrolases"/>
    <property type="match status" value="1"/>
</dbReference>
<evidence type="ECO:0000256" key="7">
    <source>
        <dbReference type="ARBA" id="ARBA00023054"/>
    </source>
</evidence>
<gene>
    <name evidence="14" type="ORF">RI543_003658</name>
</gene>
<dbReference type="EMBL" id="JAWIZZ010000048">
    <property type="protein sequence ID" value="KAK5779038.1"/>
    <property type="molecule type" value="Genomic_DNA"/>
</dbReference>
<evidence type="ECO:0000256" key="8">
    <source>
        <dbReference type="ARBA" id="ARBA00023128"/>
    </source>
</evidence>
<evidence type="ECO:0000256" key="5">
    <source>
        <dbReference type="ARBA" id="ARBA00022801"/>
    </source>
</evidence>
<dbReference type="PANTHER" id="PTHR10465:SF0">
    <property type="entry name" value="SARCALUMENIN"/>
    <property type="match status" value="1"/>
</dbReference>
<keyword evidence="9" id="KW-0342">GTP-binding</keyword>
<dbReference type="Pfam" id="PF00350">
    <property type="entry name" value="Dynamin_N"/>
    <property type="match status" value="1"/>
</dbReference>
<dbReference type="GO" id="GO:0003924">
    <property type="term" value="F:GTPase activity"/>
    <property type="evidence" value="ECO:0007669"/>
    <property type="project" value="InterPro"/>
</dbReference>
<keyword evidence="8" id="KW-0496">Mitochondrion</keyword>
<evidence type="ECO:0000256" key="3">
    <source>
        <dbReference type="ARBA" id="ARBA00022741"/>
    </source>
</evidence>
<evidence type="ECO:0000256" key="6">
    <source>
        <dbReference type="ARBA" id="ARBA00022989"/>
    </source>
</evidence>
<feature type="compositionally biased region" description="Basic and acidic residues" evidence="12">
    <location>
        <begin position="36"/>
        <end position="46"/>
    </location>
</feature>
<dbReference type="InterPro" id="IPR030381">
    <property type="entry name" value="G_DYNAMIN_dom"/>
</dbReference>
<accession>A0AAN7WSG8</accession>
<dbReference type="PROSITE" id="PS51718">
    <property type="entry name" value="G_DYNAMIN_2"/>
    <property type="match status" value="1"/>
</dbReference>
<evidence type="ECO:0000256" key="10">
    <source>
        <dbReference type="ARBA" id="ARBA00023136"/>
    </source>
</evidence>
<feature type="compositionally biased region" description="Acidic residues" evidence="12">
    <location>
        <begin position="491"/>
        <end position="511"/>
    </location>
</feature>
<name>A0AAN7WSG8_9SACH</name>
<dbReference type="PANTHER" id="PTHR10465">
    <property type="entry name" value="TRANSMEMBRANE GTPASE FZO1"/>
    <property type="match status" value="1"/>
</dbReference>
<evidence type="ECO:0000259" key="13">
    <source>
        <dbReference type="PROSITE" id="PS51718"/>
    </source>
</evidence>
<feature type="region of interest" description="Disordered" evidence="12">
    <location>
        <begin position="1"/>
        <end position="48"/>
    </location>
</feature>
<keyword evidence="5" id="KW-0378">Hydrolase</keyword>
<keyword evidence="10" id="KW-0472">Membrane</keyword>
<dbReference type="AlphaFoldDB" id="A0AAN7WSG8"/>
<dbReference type="FunFam" id="3.40.50.300:FF:000638">
    <property type="entry name" value="Transmembrane GTPase Fzo1, putative"/>
    <property type="match status" value="1"/>
</dbReference>
<evidence type="ECO:0000256" key="2">
    <source>
        <dbReference type="ARBA" id="ARBA00022692"/>
    </source>
</evidence>
<keyword evidence="2" id="KW-0812">Transmembrane</keyword>
<keyword evidence="7" id="KW-0175">Coiled coil</keyword>
<dbReference type="Gene3D" id="3.40.50.300">
    <property type="entry name" value="P-loop containing nucleotide triphosphate hydrolases"/>
    <property type="match status" value="1"/>
</dbReference>
<keyword evidence="4" id="KW-1000">Mitochondrion outer membrane</keyword>
<evidence type="ECO:0000256" key="12">
    <source>
        <dbReference type="SAM" id="MobiDB-lite"/>
    </source>
</evidence>
<feature type="domain" description="Dynamin-type G" evidence="13">
    <location>
        <begin position="249"/>
        <end position="532"/>
    </location>
</feature>
<comment type="catalytic activity">
    <reaction evidence="11">
        <text>GTP + H2O = GDP + phosphate + H(+)</text>
        <dbReference type="Rhea" id="RHEA:19669"/>
        <dbReference type="ChEBI" id="CHEBI:15377"/>
        <dbReference type="ChEBI" id="CHEBI:15378"/>
        <dbReference type="ChEBI" id="CHEBI:37565"/>
        <dbReference type="ChEBI" id="CHEBI:43474"/>
        <dbReference type="ChEBI" id="CHEBI:58189"/>
    </reaction>
</comment>
<feature type="region of interest" description="Disordered" evidence="12">
    <location>
        <begin position="481"/>
        <end position="511"/>
    </location>
</feature>
<comment type="caution">
    <text evidence="14">The sequence shown here is derived from an EMBL/GenBank/DDBJ whole genome shotgun (WGS) entry which is preliminary data.</text>
</comment>
<sequence>MVQKSIKNGSSDESSSFSSQNNDSTPSIKPSLVYSRNDKSLKKCSDDSFSQNQTYQTIYDNYSDLINEPEEEEEEEENISNHFDISKQRRNSSDTRFISAQLSQWNYNNNKAILNRVINHVLDLINQIQTENDKRPIHIVLSNSTAENNIKLCILDLNIKIDGTYNINNSIDPSNFNTKVKDKIIITTTTTTTTPPPPSLPLPIPNHNNNNSNNNNNLFDLDRNALSKLFKLKLTNIHNHLKSLQERVDDVSSKVFITGDVNTGKSSFCNSLLKRKLLPEDQLPCTNVFCEILEARDNGNVEEIHAILNDKSNNKNNSTLFKYSIKDKSTYEVHQLSELDDLVQRNDKYKLLKVYIKDDKRDPEESLLRNGTVDISLIDSPGLNIDSIQTAEVMTKQEEIDLVIFVVNAENQLTLSAQDFIKVASREKKLMFFVIKKFDKIKDKQRCKQLILNQIQNLSPETYKNGKDFIHFLEKDLDQYPFNTPTKGNPDPDDSDDSDDPDDGWNDPDFENLENSLRNFVLKKRSMSKLLPAKTFLLKILNDLEIISKYNIESLNDETKNINDELNKLLQDVIDTKSHYDKFIKKIDTLVETTITNVYNKTKENIDSSLSFDINNNYLPKYQGLSKIYDYVIETERFIKSNIQESILNSESNARQQTDLAVQNIYTLVRNNMDPNFMEERQFDSNRMFMCRYHLSAKQFDVHIHLSDLYAPSWEKFLEYIGVPILLNPISLNENTKTTNKNSDLEKQLVNKQLQKNNELGTTQNTLTTVLGLTLYPLTKYMKQPSLIFTSKLPTLAIYSFGGSQIVKAIVWNGIQTFSFKTLTHIAGSTIVVSCLLGISYLVYDLPRALPLNLANRYKQKLTELNFSHINAKRVSQEVATVLKVPTREIVKTCEIEVNKKESTKYDLEAKRDKYRISLTFFEHILNATTTQKAVVEGLDLEVD</sequence>
<evidence type="ECO:0000256" key="9">
    <source>
        <dbReference type="ARBA" id="ARBA00023134"/>
    </source>
</evidence>
<dbReference type="InterPro" id="IPR027094">
    <property type="entry name" value="Mitofusin_fam"/>
</dbReference>
<keyword evidence="3" id="KW-0547">Nucleotide-binding</keyword>
<dbReference type="GO" id="GO:0005525">
    <property type="term" value="F:GTP binding"/>
    <property type="evidence" value="ECO:0007669"/>
    <property type="project" value="UniProtKB-KW"/>
</dbReference>
<evidence type="ECO:0000313" key="15">
    <source>
        <dbReference type="Proteomes" id="UP001306508"/>
    </source>
</evidence>
<dbReference type="GO" id="GO:0051646">
    <property type="term" value="P:mitochondrion localization"/>
    <property type="evidence" value="ECO:0007669"/>
    <property type="project" value="TreeGrafter"/>
</dbReference>
<dbReference type="GO" id="GO:0005741">
    <property type="term" value="C:mitochondrial outer membrane"/>
    <property type="evidence" value="ECO:0007669"/>
    <property type="project" value="UniProtKB-SubCell"/>
</dbReference>
<feature type="compositionally biased region" description="Low complexity" evidence="12">
    <location>
        <begin position="11"/>
        <end position="27"/>
    </location>
</feature>
<evidence type="ECO:0000256" key="4">
    <source>
        <dbReference type="ARBA" id="ARBA00022787"/>
    </source>
</evidence>
<dbReference type="Proteomes" id="UP001306508">
    <property type="component" value="Unassembled WGS sequence"/>
</dbReference>
<dbReference type="InterPro" id="IPR045063">
    <property type="entry name" value="Dynamin_N"/>
</dbReference>
<evidence type="ECO:0000256" key="1">
    <source>
        <dbReference type="ARBA" id="ARBA00004374"/>
    </source>
</evidence>
<organism evidence="14 15">
    <name type="scientific">Arxiozyma heterogenica</name>
    <dbReference type="NCBI Taxonomy" id="278026"/>
    <lineage>
        <taxon>Eukaryota</taxon>
        <taxon>Fungi</taxon>
        <taxon>Dikarya</taxon>
        <taxon>Ascomycota</taxon>
        <taxon>Saccharomycotina</taxon>
        <taxon>Saccharomycetes</taxon>
        <taxon>Saccharomycetales</taxon>
        <taxon>Saccharomycetaceae</taxon>
        <taxon>Arxiozyma</taxon>
    </lineage>
</organism>
<evidence type="ECO:0000256" key="11">
    <source>
        <dbReference type="ARBA" id="ARBA00048548"/>
    </source>
</evidence>
<dbReference type="InterPro" id="IPR027417">
    <property type="entry name" value="P-loop_NTPase"/>
</dbReference>
<protein>
    <recommendedName>
        <fullName evidence="13">Dynamin-type G domain-containing protein</fullName>
    </recommendedName>
</protein>
<keyword evidence="15" id="KW-1185">Reference proteome</keyword>